<dbReference type="PANTHER" id="PTHR30213">
    <property type="entry name" value="INNER MEMBRANE PROTEIN YHJD"/>
    <property type="match status" value="1"/>
</dbReference>
<proteinExistence type="predicted"/>
<feature type="transmembrane region" description="Helical" evidence="6">
    <location>
        <begin position="107"/>
        <end position="128"/>
    </location>
</feature>
<dbReference type="GO" id="GO:0005886">
    <property type="term" value="C:plasma membrane"/>
    <property type="evidence" value="ECO:0007669"/>
    <property type="project" value="UniProtKB-SubCell"/>
</dbReference>
<comment type="caution">
    <text evidence="7">The sequence shown here is derived from an EMBL/GenBank/DDBJ whole genome shotgun (WGS) entry which is preliminary data.</text>
</comment>
<dbReference type="InterPro" id="IPR017039">
    <property type="entry name" value="Virul_fac_BrkB"/>
</dbReference>
<dbReference type="AlphaFoldDB" id="A0A0E9LTX1"/>
<reference evidence="7 8" key="1">
    <citation type="journal article" date="2015" name="Microbes Environ.">
        <title>Distribution and evolution of nitrogen fixation genes in the phylum bacteroidetes.</title>
        <authorList>
            <person name="Inoue J."/>
            <person name="Oshima K."/>
            <person name="Suda W."/>
            <person name="Sakamoto M."/>
            <person name="Iino T."/>
            <person name="Noda S."/>
            <person name="Hongoh Y."/>
            <person name="Hattori M."/>
            <person name="Ohkuma M."/>
        </authorList>
    </citation>
    <scope>NUCLEOTIDE SEQUENCE [LARGE SCALE GENOMIC DNA]</scope>
    <source>
        <strain evidence="7">JCM 15548</strain>
    </source>
</reference>
<accession>A0A0E9LTX1</accession>
<keyword evidence="5 6" id="KW-0472">Membrane</keyword>
<evidence type="ECO:0000256" key="1">
    <source>
        <dbReference type="ARBA" id="ARBA00004651"/>
    </source>
</evidence>
<organism evidence="7 8">
    <name type="scientific">Geofilum rubicundum JCM 15548</name>
    <dbReference type="NCBI Taxonomy" id="1236989"/>
    <lineage>
        <taxon>Bacteria</taxon>
        <taxon>Pseudomonadati</taxon>
        <taxon>Bacteroidota</taxon>
        <taxon>Bacteroidia</taxon>
        <taxon>Marinilabiliales</taxon>
        <taxon>Marinilabiliaceae</taxon>
        <taxon>Geofilum</taxon>
    </lineage>
</organism>
<dbReference type="Proteomes" id="UP000032900">
    <property type="component" value="Unassembled WGS sequence"/>
</dbReference>
<dbReference type="RefSeq" id="WP_062122144.1">
    <property type="nucleotide sequence ID" value="NZ_BAZW01000002.1"/>
</dbReference>
<feature type="transmembrane region" description="Helical" evidence="6">
    <location>
        <begin position="157"/>
        <end position="179"/>
    </location>
</feature>
<dbReference type="STRING" id="1236989.JCM15548_1381"/>
<evidence type="ECO:0000256" key="6">
    <source>
        <dbReference type="SAM" id="Phobius"/>
    </source>
</evidence>
<feature type="transmembrane region" description="Helical" evidence="6">
    <location>
        <begin position="228"/>
        <end position="251"/>
    </location>
</feature>
<evidence type="ECO:0000256" key="5">
    <source>
        <dbReference type="ARBA" id="ARBA00023136"/>
    </source>
</evidence>
<evidence type="ECO:0000313" key="7">
    <source>
        <dbReference type="EMBL" id="GAO28305.1"/>
    </source>
</evidence>
<gene>
    <name evidence="7" type="ORF">JCM15548_1381</name>
</gene>
<feature type="transmembrane region" description="Helical" evidence="6">
    <location>
        <begin position="263"/>
        <end position="291"/>
    </location>
</feature>
<keyword evidence="2" id="KW-1003">Cell membrane</keyword>
<dbReference type="PANTHER" id="PTHR30213:SF1">
    <property type="entry name" value="INNER MEMBRANE PROTEIN YHJD"/>
    <property type="match status" value="1"/>
</dbReference>
<dbReference type="Pfam" id="PF03631">
    <property type="entry name" value="Virul_fac_BrkB"/>
    <property type="match status" value="1"/>
</dbReference>
<dbReference type="PIRSF" id="PIRSF035875">
    <property type="entry name" value="RNase_BN"/>
    <property type="match status" value="1"/>
</dbReference>
<evidence type="ECO:0000256" key="2">
    <source>
        <dbReference type="ARBA" id="ARBA00022475"/>
    </source>
</evidence>
<evidence type="ECO:0000256" key="3">
    <source>
        <dbReference type="ARBA" id="ARBA00022692"/>
    </source>
</evidence>
<dbReference type="OrthoDB" id="9797028at2"/>
<sequence>MGLFNFKKNKKDERERFRIKHLPSLLKGTAKAWSQDDPWRHSAIVAYYAILALPGLMVIIITMLGYLWGTKSAEGRIYDEINSVMGQSAADSIQSIMENAAMGDSSLIATIIGIGALIFGATGVFFHLQISINKIWQVESDPKNQILRYLIDRSKSFGFVLVIGFLMLISFVISALLMALQQYLQQWFPSIIYHLFWIAELVISFGVITLLFALIFKYLPDVHIGWRSVWIGALITSFLFALGKEVLSFYFGQSNPGSVYGAAGSLIIILLWVSYSCLILFFGAEFTWIYTKRYGIKFRPKSYAKFEPKEG</sequence>
<comment type="subcellular location">
    <subcellularLocation>
        <location evidence="1">Cell membrane</location>
        <topology evidence="1">Multi-pass membrane protein</topology>
    </subcellularLocation>
</comment>
<feature type="transmembrane region" description="Helical" evidence="6">
    <location>
        <begin position="191"/>
        <end position="216"/>
    </location>
</feature>
<evidence type="ECO:0000313" key="8">
    <source>
        <dbReference type="Proteomes" id="UP000032900"/>
    </source>
</evidence>
<keyword evidence="3 6" id="KW-0812">Transmembrane</keyword>
<keyword evidence="8" id="KW-1185">Reference proteome</keyword>
<name>A0A0E9LTX1_9BACT</name>
<feature type="transmembrane region" description="Helical" evidence="6">
    <location>
        <begin position="45"/>
        <end position="68"/>
    </location>
</feature>
<keyword evidence="4 6" id="KW-1133">Transmembrane helix</keyword>
<protein>
    <submittedName>
        <fullName evidence="7">Ribonuclease BN</fullName>
    </submittedName>
</protein>
<evidence type="ECO:0000256" key="4">
    <source>
        <dbReference type="ARBA" id="ARBA00022989"/>
    </source>
</evidence>
<dbReference type="EMBL" id="BAZW01000002">
    <property type="protein sequence ID" value="GAO28305.1"/>
    <property type="molecule type" value="Genomic_DNA"/>
</dbReference>